<accession>A0A0B7B934</accession>
<proteinExistence type="predicted"/>
<evidence type="ECO:0000313" key="1">
    <source>
        <dbReference type="EMBL" id="CEK88836.1"/>
    </source>
</evidence>
<name>A0A0B7B934_9EUPU</name>
<dbReference type="EMBL" id="HACG01041971">
    <property type="protein sequence ID" value="CEK88836.1"/>
    <property type="molecule type" value="Transcribed_RNA"/>
</dbReference>
<organism evidence="1">
    <name type="scientific">Arion vulgaris</name>
    <dbReference type="NCBI Taxonomy" id="1028688"/>
    <lineage>
        <taxon>Eukaryota</taxon>
        <taxon>Metazoa</taxon>
        <taxon>Spiralia</taxon>
        <taxon>Lophotrochozoa</taxon>
        <taxon>Mollusca</taxon>
        <taxon>Gastropoda</taxon>
        <taxon>Heterobranchia</taxon>
        <taxon>Euthyneura</taxon>
        <taxon>Panpulmonata</taxon>
        <taxon>Eupulmonata</taxon>
        <taxon>Stylommatophora</taxon>
        <taxon>Helicina</taxon>
        <taxon>Arionoidea</taxon>
        <taxon>Arionidae</taxon>
        <taxon>Arion</taxon>
    </lineage>
</organism>
<gene>
    <name evidence="1" type="primary">ORF167310</name>
</gene>
<sequence length="87" mass="9937">LPIFQFHTRKKKITIVRKQSSHSLAYVSSSVINFSCSEFHAKKGVAFINPIMIHSGSPTCCKIYLSTVINCMMHKCQISILVKQHWK</sequence>
<reference evidence="1" key="1">
    <citation type="submission" date="2014-12" db="EMBL/GenBank/DDBJ databases">
        <title>Insight into the proteome of Arion vulgaris.</title>
        <authorList>
            <person name="Aradska J."/>
            <person name="Bulat T."/>
            <person name="Smidak R."/>
            <person name="Sarate P."/>
            <person name="Gangsoo J."/>
            <person name="Sialana F."/>
            <person name="Bilban M."/>
            <person name="Lubec G."/>
        </authorList>
    </citation>
    <scope>NUCLEOTIDE SEQUENCE</scope>
    <source>
        <tissue evidence="1">Skin</tissue>
    </source>
</reference>
<dbReference type="AlphaFoldDB" id="A0A0B7B934"/>
<protein>
    <submittedName>
        <fullName evidence="1">Uncharacterized protein</fullName>
    </submittedName>
</protein>
<feature type="non-terminal residue" evidence="1">
    <location>
        <position position="87"/>
    </location>
</feature>
<feature type="non-terminal residue" evidence="1">
    <location>
        <position position="1"/>
    </location>
</feature>